<evidence type="ECO:0000313" key="2">
    <source>
        <dbReference type="EMBL" id="WVZ84309.1"/>
    </source>
</evidence>
<organism evidence="2 3">
    <name type="scientific">Paspalum notatum var. saurae</name>
    <dbReference type="NCBI Taxonomy" id="547442"/>
    <lineage>
        <taxon>Eukaryota</taxon>
        <taxon>Viridiplantae</taxon>
        <taxon>Streptophyta</taxon>
        <taxon>Embryophyta</taxon>
        <taxon>Tracheophyta</taxon>
        <taxon>Spermatophyta</taxon>
        <taxon>Magnoliopsida</taxon>
        <taxon>Liliopsida</taxon>
        <taxon>Poales</taxon>
        <taxon>Poaceae</taxon>
        <taxon>PACMAD clade</taxon>
        <taxon>Panicoideae</taxon>
        <taxon>Andropogonodae</taxon>
        <taxon>Paspaleae</taxon>
        <taxon>Paspalinae</taxon>
        <taxon>Paspalum</taxon>
    </lineage>
</organism>
<keyword evidence="3" id="KW-1185">Reference proteome</keyword>
<evidence type="ECO:0008006" key="4">
    <source>
        <dbReference type="Google" id="ProtNLM"/>
    </source>
</evidence>
<evidence type="ECO:0000313" key="3">
    <source>
        <dbReference type="Proteomes" id="UP001341281"/>
    </source>
</evidence>
<protein>
    <recommendedName>
        <fullName evidence="4">Retrotransposon gag domain-containing protein</fullName>
    </recommendedName>
</protein>
<evidence type="ECO:0000256" key="1">
    <source>
        <dbReference type="SAM" id="MobiDB-lite"/>
    </source>
</evidence>
<feature type="compositionally biased region" description="Basic and acidic residues" evidence="1">
    <location>
        <begin position="48"/>
        <end position="61"/>
    </location>
</feature>
<dbReference type="EMBL" id="CP144751">
    <property type="protein sequence ID" value="WVZ84309.1"/>
    <property type="molecule type" value="Genomic_DNA"/>
</dbReference>
<feature type="region of interest" description="Disordered" evidence="1">
    <location>
        <begin position="1"/>
        <end position="23"/>
    </location>
</feature>
<dbReference type="AlphaFoldDB" id="A0AAQ3U4X7"/>
<feature type="region of interest" description="Disordered" evidence="1">
    <location>
        <begin position="40"/>
        <end position="61"/>
    </location>
</feature>
<proteinExistence type="predicted"/>
<reference evidence="2 3" key="1">
    <citation type="submission" date="2024-02" db="EMBL/GenBank/DDBJ databases">
        <title>High-quality chromosome-scale genome assembly of Pensacola bahiagrass (Paspalum notatum Flugge var. saurae).</title>
        <authorList>
            <person name="Vega J.M."/>
            <person name="Podio M."/>
            <person name="Orjuela J."/>
            <person name="Siena L.A."/>
            <person name="Pessino S.C."/>
            <person name="Combes M.C."/>
            <person name="Mariac C."/>
            <person name="Albertini E."/>
            <person name="Pupilli F."/>
            <person name="Ortiz J.P.A."/>
            <person name="Leblanc O."/>
        </authorList>
    </citation>
    <scope>NUCLEOTIDE SEQUENCE [LARGE SCALE GENOMIC DNA]</scope>
    <source>
        <strain evidence="2">R1</strain>
        <tissue evidence="2">Leaf</tissue>
    </source>
</reference>
<sequence>MVNTRQGQTSGQQPHDAPPPPELATLVVQQGELIHLMREEQQAQGQQRPREHQPRGITYKDFEELRPPVFTTCPEPLAANDWLRTIESKFTLLPGLTEQEKLSLLHTGPWYATFQAMQQQGHVITWEEFRTAFWAHYIPASLMEQKQHEFRELK</sequence>
<accession>A0AAQ3U4X7</accession>
<feature type="compositionally biased region" description="Polar residues" evidence="1">
    <location>
        <begin position="1"/>
        <end position="13"/>
    </location>
</feature>
<name>A0AAQ3U4X7_PASNO</name>
<gene>
    <name evidence="2" type="ORF">U9M48_031356</name>
</gene>
<dbReference type="Proteomes" id="UP001341281">
    <property type="component" value="Chromosome 07"/>
</dbReference>